<dbReference type="AlphaFoldDB" id="A0A923HPP8"/>
<evidence type="ECO:0000259" key="1">
    <source>
        <dbReference type="Pfam" id="PF22481"/>
    </source>
</evidence>
<gene>
    <name evidence="2" type="ORF">H8K32_10165</name>
</gene>
<dbReference type="EMBL" id="JACOFV010000008">
    <property type="protein sequence ID" value="MBC3862463.1"/>
    <property type="molecule type" value="Genomic_DNA"/>
</dbReference>
<name>A0A923HPP8_9BURK</name>
<comment type="caution">
    <text evidence="2">The sequence shown here is derived from an EMBL/GenBank/DDBJ whole genome shotgun (WGS) entry which is preliminary data.</text>
</comment>
<dbReference type="Pfam" id="PF22481">
    <property type="entry name" value="DUF6985"/>
    <property type="match status" value="1"/>
</dbReference>
<proteinExistence type="predicted"/>
<keyword evidence="3" id="KW-1185">Reference proteome</keyword>
<dbReference type="Proteomes" id="UP000634011">
    <property type="component" value="Unassembled WGS sequence"/>
</dbReference>
<protein>
    <recommendedName>
        <fullName evidence="1">DUF6985 domain-containing protein</fullName>
    </recommendedName>
</protein>
<organism evidence="2 3">
    <name type="scientific">Undibacterium jejuense</name>
    <dbReference type="NCBI Taxonomy" id="1344949"/>
    <lineage>
        <taxon>Bacteria</taxon>
        <taxon>Pseudomonadati</taxon>
        <taxon>Pseudomonadota</taxon>
        <taxon>Betaproteobacteria</taxon>
        <taxon>Burkholderiales</taxon>
        <taxon>Oxalobacteraceae</taxon>
        <taxon>Undibacterium</taxon>
    </lineage>
</organism>
<evidence type="ECO:0000313" key="2">
    <source>
        <dbReference type="EMBL" id="MBC3862463.1"/>
    </source>
</evidence>
<accession>A0A923HPP8</accession>
<dbReference type="InterPro" id="IPR054254">
    <property type="entry name" value="DUF6985"/>
</dbReference>
<sequence length="175" mass="19796">MQIAPLGLLTEDTENDWLVSEPIAVSALNKECEFLLEGYAQDARPQEFSDAISHFLALDKTVLLAVENEIFSYYRDCVQFAKSEGFDVVDISSADQVWQHIQFGDEILVCRRQTGDQGVYVLLECDCDWNEEEGLQIVFKNGNVINKLGPFDDFLSNADVYGLPELEKVIYQSRG</sequence>
<dbReference type="RefSeq" id="WP_186912387.1">
    <property type="nucleotide sequence ID" value="NZ_JACOFV010000008.1"/>
</dbReference>
<feature type="domain" description="DUF6985" evidence="1">
    <location>
        <begin position="9"/>
        <end position="154"/>
    </location>
</feature>
<evidence type="ECO:0000313" key="3">
    <source>
        <dbReference type="Proteomes" id="UP000634011"/>
    </source>
</evidence>
<reference evidence="2" key="1">
    <citation type="submission" date="2020-08" db="EMBL/GenBank/DDBJ databases">
        <title>Novel species isolated from subtropical streams in China.</title>
        <authorList>
            <person name="Lu H."/>
        </authorList>
    </citation>
    <scope>NUCLEOTIDE SEQUENCE</scope>
    <source>
        <strain evidence="2">KACC 12607</strain>
    </source>
</reference>